<dbReference type="SUPFAM" id="SSF55729">
    <property type="entry name" value="Acyl-CoA N-acyltransferases (Nat)"/>
    <property type="match status" value="1"/>
</dbReference>
<reference evidence="4 5" key="1">
    <citation type="submission" date="2023-07" db="EMBL/GenBank/DDBJ databases">
        <title>Paenibacillus sp. JX-17 nov. isolated from soil.</title>
        <authorList>
            <person name="Wan Y."/>
            <person name="Liu B."/>
        </authorList>
    </citation>
    <scope>NUCLEOTIDE SEQUENCE [LARGE SCALE GENOMIC DNA]</scope>
    <source>
        <strain evidence="4 5">JX-17</strain>
    </source>
</reference>
<comment type="caution">
    <text evidence="4">The sequence shown here is derived from an EMBL/GenBank/DDBJ whole genome shotgun (WGS) entry which is preliminary data.</text>
</comment>
<dbReference type="InterPro" id="IPR000182">
    <property type="entry name" value="GNAT_dom"/>
</dbReference>
<dbReference type="EMBL" id="JAUQTB010000011">
    <property type="protein sequence ID" value="MDO7908043.1"/>
    <property type="molecule type" value="Genomic_DNA"/>
</dbReference>
<sequence length="1044" mass="118235">MTSHLDEAVQKSFTIVEYEAKYAKSLADMWNLSSDSWGGDHVLQTEEGIMEEMENSPNLKTFLAVQQDEVIGFCSFSYYQEDRGALYIPLLNVRPDFHGRKVGKALVLNAVQQTIDMGWPRLDLYTWAGNTKAVPTYKKCGFFWERRDETTHLMNFIPAVLQTEALLPFFEQADWYEDGKRDLSVTPDGSGENGFDYFTYEWERDGRYLSVEFERTGRGIRFIETDTYRIAAEISKHRLPFGKRYEISYDIISKDGQPLTVEIEGVSNESIDFNIHEHIETTGTSQVQAFFKVNEISEEPNKWRTHPVVEARLTINGRRADFRTGVYPAFPVTLKLNSELSDFVTGQTAAFELNVENHYDEETRFVFTLPEGGLLEWKQPEQDMILPPQGRAVIPIEAKVLATGLYAEQVRIQAYSGGEVMDLTCEVSKLVQGHTGLFDGETLDEWIIGSGAYTAHLHKHNLTLTLKTIGMRYGRTTLYFPKFGPPFRNEFMDQRPFQIEHEYGAESVTLKASYRMKQLQDRTLVLTAKLYSSGLLERYFLISKPQDGDASGELSMRELFHTSMECGVIPYNQGFYDLSPGAAAINAEYWKTENIHENWFFMRDNKQSHGLCWPASARLIKEGYRFAVEQTLEGSPADPLIRTASVYISLNTFGSWQELRSFARGSSSPLSSKLNDHLDILLNGGNPFVKGTFNIEIVEHKNVNLDGSVSAVSDKGSFAPIQQVLSGGSSPSHSSMPVELTTAAEVDQAIIGLDLDVYTTSRPRIFFPLGQVPVQLETTRAHDLEVISADNGSVRISAAAAYAPSLYSISYHGKEWLESSFPQVHAKAWWNPWLGGIASRFDDVSFRSMMEEPRSASFAELQDQHGNHWSGIRVSVSFDKHKQYTGLRFHQYYLLLPGAPVVAYAVHVEFPEDKTLEHFDLSTWVNYGPGDELRRSGVKVREASGEEFAYKAGLFDNEQKVNGAAHFYSTEVKEQLTLIADPRQGHHYFYMDNQVLSSIIQDSYYGSHNDSLITNPLFFIISETTAQNAAYDDLRQLRFLLPAK</sequence>
<keyword evidence="2" id="KW-0012">Acyltransferase</keyword>
<dbReference type="CDD" id="cd04301">
    <property type="entry name" value="NAT_SF"/>
    <property type="match status" value="1"/>
</dbReference>
<feature type="domain" description="N-acetyltransferase" evidence="3">
    <location>
        <begin position="16"/>
        <end position="164"/>
    </location>
</feature>
<dbReference type="RefSeq" id="WP_305025262.1">
    <property type="nucleotide sequence ID" value="NZ_JAUQTB010000011.1"/>
</dbReference>
<dbReference type="PANTHER" id="PTHR43877">
    <property type="entry name" value="AMINOALKYLPHOSPHONATE N-ACETYLTRANSFERASE-RELATED-RELATED"/>
    <property type="match status" value="1"/>
</dbReference>
<accession>A0ABT9CFI4</accession>
<keyword evidence="5" id="KW-1185">Reference proteome</keyword>
<evidence type="ECO:0000256" key="1">
    <source>
        <dbReference type="ARBA" id="ARBA00022679"/>
    </source>
</evidence>
<dbReference type="Pfam" id="PF00583">
    <property type="entry name" value="Acetyltransf_1"/>
    <property type="match status" value="1"/>
</dbReference>
<dbReference type="PROSITE" id="PS51186">
    <property type="entry name" value="GNAT"/>
    <property type="match status" value="1"/>
</dbReference>
<name>A0ABT9CFI4_9BACL</name>
<dbReference type="InterPro" id="IPR050832">
    <property type="entry name" value="Bact_Acetyltransf"/>
</dbReference>
<evidence type="ECO:0000259" key="3">
    <source>
        <dbReference type="PROSITE" id="PS51186"/>
    </source>
</evidence>
<dbReference type="Proteomes" id="UP001240171">
    <property type="component" value="Unassembled WGS sequence"/>
</dbReference>
<evidence type="ECO:0000313" key="5">
    <source>
        <dbReference type="Proteomes" id="UP001240171"/>
    </source>
</evidence>
<gene>
    <name evidence="4" type="ORF">Q5741_16645</name>
</gene>
<evidence type="ECO:0000313" key="4">
    <source>
        <dbReference type="EMBL" id="MDO7908043.1"/>
    </source>
</evidence>
<organism evidence="4 5">
    <name type="scientific">Paenibacillus lacisoli</name>
    <dbReference type="NCBI Taxonomy" id="3064525"/>
    <lineage>
        <taxon>Bacteria</taxon>
        <taxon>Bacillati</taxon>
        <taxon>Bacillota</taxon>
        <taxon>Bacilli</taxon>
        <taxon>Bacillales</taxon>
        <taxon>Paenibacillaceae</taxon>
        <taxon>Paenibacillus</taxon>
    </lineage>
</organism>
<keyword evidence="1" id="KW-0808">Transferase</keyword>
<dbReference type="InterPro" id="IPR016181">
    <property type="entry name" value="Acyl_CoA_acyltransferase"/>
</dbReference>
<dbReference type="Gene3D" id="3.40.630.30">
    <property type="match status" value="1"/>
</dbReference>
<proteinExistence type="predicted"/>
<protein>
    <submittedName>
        <fullName evidence="4">GNAT family N-acetyltransferase</fullName>
    </submittedName>
</protein>
<evidence type="ECO:0000256" key="2">
    <source>
        <dbReference type="ARBA" id="ARBA00023315"/>
    </source>
</evidence>